<dbReference type="GO" id="GO:0008654">
    <property type="term" value="P:phospholipid biosynthetic process"/>
    <property type="evidence" value="ECO:0007669"/>
    <property type="project" value="UniProtKB-KW"/>
</dbReference>
<dbReference type="AlphaFoldDB" id="A0A9E8HLF3"/>
<evidence type="ECO:0000256" key="3">
    <source>
        <dbReference type="ARBA" id="ARBA00022516"/>
    </source>
</evidence>
<dbReference type="GO" id="GO:0043811">
    <property type="term" value="F:phosphate:acyl-[acyl carrier protein] acyltransferase activity"/>
    <property type="evidence" value="ECO:0007669"/>
    <property type="project" value="UniProtKB-UniRule"/>
</dbReference>
<keyword evidence="5 10" id="KW-0443">Lipid metabolism</keyword>
<protein>
    <recommendedName>
        <fullName evidence="8 10">Phosphate acyltransferase</fullName>
        <ecNumber evidence="8 10">2.3.1.274</ecNumber>
    </recommendedName>
    <alternativeName>
        <fullName evidence="10">Acyl-ACP phosphotransacylase</fullName>
    </alternativeName>
    <alternativeName>
        <fullName evidence="10">Acyl-[acyl-carrier-protein]--phosphate acyltransferase</fullName>
    </alternativeName>
    <alternativeName>
        <fullName evidence="10">Phosphate-acyl-ACP acyltransferase</fullName>
    </alternativeName>
</protein>
<dbReference type="RefSeq" id="WP_251811778.1">
    <property type="nucleotide sequence ID" value="NZ_CP101527.1"/>
</dbReference>
<name>A0A9E8HLF3_9ALTE</name>
<dbReference type="Proteomes" id="UP001164472">
    <property type="component" value="Chromosome"/>
</dbReference>
<dbReference type="PIRSF" id="PIRSF002465">
    <property type="entry name" value="Phsphlp_syn_PlsX"/>
    <property type="match status" value="1"/>
</dbReference>
<comment type="pathway">
    <text evidence="10">Lipid metabolism; phospholipid metabolism.</text>
</comment>
<dbReference type="Pfam" id="PF02504">
    <property type="entry name" value="FA_synthesis"/>
    <property type="match status" value="2"/>
</dbReference>
<comment type="catalytic activity">
    <reaction evidence="1 10">
        <text>a fatty acyl-[ACP] + phosphate = an acyl phosphate + holo-[ACP]</text>
        <dbReference type="Rhea" id="RHEA:42292"/>
        <dbReference type="Rhea" id="RHEA-COMP:9685"/>
        <dbReference type="Rhea" id="RHEA-COMP:14125"/>
        <dbReference type="ChEBI" id="CHEBI:43474"/>
        <dbReference type="ChEBI" id="CHEBI:59918"/>
        <dbReference type="ChEBI" id="CHEBI:64479"/>
        <dbReference type="ChEBI" id="CHEBI:138651"/>
        <dbReference type="EC" id="2.3.1.274"/>
    </reaction>
</comment>
<proteinExistence type="inferred from homology"/>
<dbReference type="HAMAP" id="MF_00019">
    <property type="entry name" value="PlsX"/>
    <property type="match status" value="1"/>
</dbReference>
<evidence type="ECO:0000256" key="2">
    <source>
        <dbReference type="ARBA" id="ARBA00022490"/>
    </source>
</evidence>
<evidence type="ECO:0000256" key="8">
    <source>
        <dbReference type="ARBA" id="ARBA00024069"/>
    </source>
</evidence>
<evidence type="ECO:0000256" key="10">
    <source>
        <dbReference type="HAMAP-Rule" id="MF_00019"/>
    </source>
</evidence>
<feature type="region of interest" description="Disordered" evidence="11">
    <location>
        <begin position="69"/>
        <end position="88"/>
    </location>
</feature>
<evidence type="ECO:0000256" key="1">
    <source>
        <dbReference type="ARBA" id="ARBA00001232"/>
    </source>
</evidence>
<evidence type="ECO:0000313" key="13">
    <source>
        <dbReference type="Proteomes" id="UP001164472"/>
    </source>
</evidence>
<keyword evidence="13" id="KW-1185">Reference proteome</keyword>
<evidence type="ECO:0000256" key="6">
    <source>
        <dbReference type="ARBA" id="ARBA00023209"/>
    </source>
</evidence>
<dbReference type="PANTHER" id="PTHR30100">
    <property type="entry name" value="FATTY ACID/PHOSPHOLIPID SYNTHESIS PROTEIN PLSX"/>
    <property type="match status" value="1"/>
</dbReference>
<gene>
    <name evidence="10 12" type="primary">plsX</name>
    <name evidence="12" type="ORF">NNL22_07810</name>
</gene>
<comment type="subunit">
    <text evidence="9 10">Homodimer. Probably interacts with PlsY.</text>
</comment>
<keyword evidence="6 10" id="KW-0594">Phospholipid biosynthesis</keyword>
<feature type="compositionally biased region" description="Polar residues" evidence="11">
    <location>
        <begin position="69"/>
        <end position="81"/>
    </location>
</feature>
<keyword evidence="3 10" id="KW-0444">Lipid biosynthesis</keyword>
<dbReference type="EC" id="2.3.1.274" evidence="8 10"/>
<evidence type="ECO:0000256" key="9">
    <source>
        <dbReference type="ARBA" id="ARBA00046608"/>
    </source>
</evidence>
<organism evidence="12 13">
    <name type="scientific">Alkalimarinus sediminis</name>
    <dbReference type="NCBI Taxonomy" id="1632866"/>
    <lineage>
        <taxon>Bacteria</taxon>
        <taxon>Pseudomonadati</taxon>
        <taxon>Pseudomonadota</taxon>
        <taxon>Gammaproteobacteria</taxon>
        <taxon>Alteromonadales</taxon>
        <taxon>Alteromonadaceae</taxon>
        <taxon>Alkalimarinus</taxon>
    </lineage>
</organism>
<dbReference type="GO" id="GO:0006633">
    <property type="term" value="P:fatty acid biosynthetic process"/>
    <property type="evidence" value="ECO:0007669"/>
    <property type="project" value="UniProtKB-UniRule"/>
</dbReference>
<keyword evidence="4 10" id="KW-0808">Transferase</keyword>
<sequence>MSLLTTNTALVGRVTVAVDAMGGDFAPQATVIAALESLKKNEALGIILVGDQKMLEALLYLDSKKSIPQSCSNGDQPQKPTECSDISPVPPHLKTLASTFKDSGRLAIHHAPDVVLMSDRPSRALRRKQNSSMAVALQLVKDGVAGGCVSAGNTGALMLLARSILGMCPGIDRPAITKKLPAPKGGCYVLDLGANVDSTAEHLYQFSLMGSILVEAMEGIEKPRVALINVGEEEIKGSEQVRLASRMLAECEGVNYVGYIEGGDLFNDVADVVVCDGFVGNVALKTGEGVAKLLYQTLLRRFDGPWYMRLLGKLMMPVFKRFLKSIDPSRYNGALFVGLQGVVVKSHGNADAQAFEYAIEQAAEEVERKVPDMINSRLDELLF</sequence>
<dbReference type="NCBIfam" id="TIGR00182">
    <property type="entry name" value="plsX"/>
    <property type="match status" value="1"/>
</dbReference>
<evidence type="ECO:0000256" key="11">
    <source>
        <dbReference type="SAM" id="MobiDB-lite"/>
    </source>
</evidence>
<dbReference type="InterPro" id="IPR003664">
    <property type="entry name" value="FA_synthesis"/>
</dbReference>
<comment type="subcellular location">
    <subcellularLocation>
        <location evidence="10">Cytoplasm</location>
    </subcellularLocation>
    <text evidence="10">Associated with the membrane possibly through PlsY.</text>
</comment>
<comment type="function">
    <text evidence="10">Catalyzes the reversible formation of acyl-phosphate (acyl-PO(4)) from acyl-[acyl-carrier-protein] (acyl-ACP). This enzyme utilizes acyl-ACP as fatty acyl donor, but not acyl-CoA.</text>
</comment>
<dbReference type="PANTHER" id="PTHR30100:SF1">
    <property type="entry name" value="PHOSPHATE ACYLTRANSFERASE"/>
    <property type="match status" value="1"/>
</dbReference>
<dbReference type="SUPFAM" id="SSF53659">
    <property type="entry name" value="Isocitrate/Isopropylmalate dehydrogenase-like"/>
    <property type="match status" value="1"/>
</dbReference>
<reference evidence="12" key="1">
    <citation type="submission" date="2022-07" db="EMBL/GenBank/DDBJ databases">
        <title>Alkalimarinus sp. nov., isolated from gut of a Alitta virens.</title>
        <authorList>
            <person name="Yang A.I."/>
            <person name="Shin N.-R."/>
        </authorList>
    </citation>
    <scope>NUCLEOTIDE SEQUENCE</scope>
    <source>
        <strain evidence="12">FA028</strain>
    </source>
</reference>
<evidence type="ECO:0000256" key="4">
    <source>
        <dbReference type="ARBA" id="ARBA00022679"/>
    </source>
</evidence>
<comment type="similarity">
    <text evidence="10">Belongs to the PlsX family.</text>
</comment>
<dbReference type="Gene3D" id="3.40.718.10">
    <property type="entry name" value="Isopropylmalate Dehydrogenase"/>
    <property type="match status" value="1"/>
</dbReference>
<evidence type="ECO:0000313" key="12">
    <source>
        <dbReference type="EMBL" id="UZW76480.1"/>
    </source>
</evidence>
<evidence type="ECO:0000256" key="5">
    <source>
        <dbReference type="ARBA" id="ARBA00023098"/>
    </source>
</evidence>
<dbReference type="EMBL" id="CP101527">
    <property type="protein sequence ID" value="UZW76480.1"/>
    <property type="molecule type" value="Genomic_DNA"/>
</dbReference>
<accession>A0A9E8HLF3</accession>
<evidence type="ECO:0000256" key="7">
    <source>
        <dbReference type="ARBA" id="ARBA00023264"/>
    </source>
</evidence>
<dbReference type="GO" id="GO:0005737">
    <property type="term" value="C:cytoplasm"/>
    <property type="evidence" value="ECO:0007669"/>
    <property type="project" value="UniProtKB-SubCell"/>
</dbReference>
<keyword evidence="7 10" id="KW-1208">Phospholipid metabolism</keyword>
<keyword evidence="2 10" id="KW-0963">Cytoplasm</keyword>
<keyword evidence="12" id="KW-0012">Acyltransferase</keyword>
<dbReference type="InterPro" id="IPR012281">
    <property type="entry name" value="Phospholipid_synth_PlsX-like"/>
</dbReference>
<dbReference type="KEGG" id="asem:NNL22_07810"/>